<dbReference type="InterPro" id="IPR009384">
    <property type="entry name" value="SwrD-like"/>
</dbReference>
<dbReference type="Pfam" id="PF06289">
    <property type="entry name" value="FlbD"/>
    <property type="match status" value="1"/>
</dbReference>
<name>A0A367ZB28_9BACT</name>
<dbReference type="Proteomes" id="UP000252355">
    <property type="component" value="Unassembled WGS sequence"/>
</dbReference>
<proteinExistence type="predicted"/>
<evidence type="ECO:0000313" key="2">
    <source>
        <dbReference type="Proteomes" id="UP000252355"/>
    </source>
</evidence>
<dbReference type="AlphaFoldDB" id="A0A367ZB28"/>
<sequence>MIQVTRLNGLTFHLDAEKVESVEATPDTVITLVGGKTVMVRESVDEVVRRIIRYRRRIHAPRACPRSRKSPVPP</sequence>
<keyword evidence="1" id="KW-0282">Flagellum</keyword>
<keyword evidence="1" id="KW-0966">Cell projection</keyword>
<evidence type="ECO:0000313" key="1">
    <source>
        <dbReference type="EMBL" id="RCK75274.1"/>
    </source>
</evidence>
<comment type="caution">
    <text evidence="1">The sequence shown here is derived from an EMBL/GenBank/DDBJ whole genome shotgun (WGS) entry which is preliminary data.</text>
</comment>
<protein>
    <submittedName>
        <fullName evidence="1">Flagellar protein FlbD</fullName>
    </submittedName>
</protein>
<organism evidence="1 2">
    <name type="scientific">Candidatus Ozemobacter sibiricus</name>
    <dbReference type="NCBI Taxonomy" id="2268124"/>
    <lineage>
        <taxon>Bacteria</taxon>
        <taxon>Candidatus Ozemobacteria</taxon>
        <taxon>Candidatus Ozemobacterales</taxon>
        <taxon>Candidatus Ozemobacteraceae</taxon>
        <taxon>Candidatus Ozemobacter</taxon>
    </lineage>
</organism>
<reference evidence="1 2" key="1">
    <citation type="submission" date="2018-05" db="EMBL/GenBank/DDBJ databases">
        <title>A metagenomic window into the 2 km-deep terrestrial subsurface aquifer revealed taxonomically and functionally diverse microbial community comprising novel uncultured bacterial lineages.</title>
        <authorList>
            <person name="Kadnikov V.V."/>
            <person name="Mardanov A.V."/>
            <person name="Beletsky A.V."/>
            <person name="Banks D."/>
            <person name="Pimenov N.V."/>
            <person name="Frank Y.A."/>
            <person name="Karnachuk O.V."/>
            <person name="Ravin N.V."/>
        </authorList>
    </citation>
    <scope>NUCLEOTIDE SEQUENCE [LARGE SCALE GENOMIC DNA]</scope>
    <source>
        <strain evidence="1">BY5</strain>
    </source>
</reference>
<dbReference type="EMBL" id="QOQW01000041">
    <property type="protein sequence ID" value="RCK75274.1"/>
    <property type="molecule type" value="Genomic_DNA"/>
</dbReference>
<accession>A0A367ZB28</accession>
<dbReference type="PANTHER" id="PTHR39185">
    <property type="entry name" value="SWARMING MOTILITY PROTEIN SWRD"/>
    <property type="match status" value="1"/>
</dbReference>
<gene>
    <name evidence="1" type="ORF">OZSIB_4358</name>
</gene>
<keyword evidence="1" id="KW-0969">Cilium</keyword>
<dbReference type="PANTHER" id="PTHR39185:SF1">
    <property type="entry name" value="SWARMING MOTILITY PROTEIN SWRD"/>
    <property type="match status" value="1"/>
</dbReference>